<reference evidence="3" key="2">
    <citation type="submission" date="2015-01" db="EMBL/GenBank/DDBJ databases">
        <title>Evolutionary Origins and Diversification of the Mycorrhizal Mutualists.</title>
        <authorList>
            <consortium name="DOE Joint Genome Institute"/>
            <consortium name="Mycorrhizal Genomics Consortium"/>
            <person name="Kohler A."/>
            <person name="Kuo A."/>
            <person name="Nagy L.G."/>
            <person name="Floudas D."/>
            <person name="Copeland A."/>
            <person name="Barry K.W."/>
            <person name="Cichocki N."/>
            <person name="Veneault-Fourrey C."/>
            <person name="LaButti K."/>
            <person name="Lindquist E.A."/>
            <person name="Lipzen A."/>
            <person name="Lundell T."/>
            <person name="Morin E."/>
            <person name="Murat C."/>
            <person name="Riley R."/>
            <person name="Ohm R."/>
            <person name="Sun H."/>
            <person name="Tunlid A."/>
            <person name="Henrissat B."/>
            <person name="Grigoriev I.V."/>
            <person name="Hibbett D.S."/>
            <person name="Martin F."/>
        </authorList>
    </citation>
    <scope>NUCLEOTIDE SEQUENCE [LARGE SCALE GENOMIC DNA]</scope>
    <source>
        <strain evidence="3">Zn</strain>
    </source>
</reference>
<evidence type="ECO:0000313" key="3">
    <source>
        <dbReference type="Proteomes" id="UP000054321"/>
    </source>
</evidence>
<dbReference type="InParanoid" id="A0A0C3DCH4"/>
<keyword evidence="3" id="KW-1185">Reference proteome</keyword>
<name>A0A0C3DCH4_OIDMZ</name>
<feature type="signal peptide" evidence="1">
    <location>
        <begin position="1"/>
        <end position="21"/>
    </location>
</feature>
<proteinExistence type="predicted"/>
<feature type="chain" id="PRO_5002173620" evidence="1">
    <location>
        <begin position="22"/>
        <end position="152"/>
    </location>
</feature>
<reference evidence="2 3" key="1">
    <citation type="submission" date="2014-04" db="EMBL/GenBank/DDBJ databases">
        <authorList>
            <consortium name="DOE Joint Genome Institute"/>
            <person name="Kuo A."/>
            <person name="Martino E."/>
            <person name="Perotto S."/>
            <person name="Kohler A."/>
            <person name="Nagy L.G."/>
            <person name="Floudas D."/>
            <person name="Copeland A."/>
            <person name="Barry K.W."/>
            <person name="Cichocki N."/>
            <person name="Veneault-Fourrey C."/>
            <person name="LaButti K."/>
            <person name="Lindquist E.A."/>
            <person name="Lipzen A."/>
            <person name="Lundell T."/>
            <person name="Morin E."/>
            <person name="Murat C."/>
            <person name="Sun H."/>
            <person name="Tunlid A."/>
            <person name="Henrissat B."/>
            <person name="Grigoriev I.V."/>
            <person name="Hibbett D.S."/>
            <person name="Martin F."/>
            <person name="Nordberg H.P."/>
            <person name="Cantor M.N."/>
            <person name="Hua S.X."/>
        </authorList>
    </citation>
    <scope>NUCLEOTIDE SEQUENCE [LARGE SCALE GENOMIC DNA]</scope>
    <source>
        <strain evidence="2 3">Zn</strain>
    </source>
</reference>
<sequence>MQLSAFLASTLLLAIPGLVSAAPTDDACSLAARDVLSARAPTCNPPKPNAQDAAAVKKYDDLMAKMSAATKAAHTGSCACPASKVTDFQKSKDKNLRTTIKTTCVNGYQTCVTQRKAANTACTQLGGTVDQGHLTAVQVCQTQLNNWKARVA</sequence>
<evidence type="ECO:0000313" key="2">
    <source>
        <dbReference type="EMBL" id="KIN09059.1"/>
    </source>
</evidence>
<protein>
    <submittedName>
        <fullName evidence="2">Uncharacterized protein</fullName>
    </submittedName>
</protein>
<dbReference type="HOGENOM" id="CLU_1722903_0_0_1"/>
<dbReference type="OrthoDB" id="3509349at2759"/>
<accession>A0A0C3DCH4</accession>
<dbReference type="EMBL" id="KN832870">
    <property type="protein sequence ID" value="KIN09059.1"/>
    <property type="molecule type" value="Genomic_DNA"/>
</dbReference>
<dbReference type="AlphaFoldDB" id="A0A0C3DCH4"/>
<keyword evidence="1" id="KW-0732">Signal</keyword>
<dbReference type="Proteomes" id="UP000054321">
    <property type="component" value="Unassembled WGS sequence"/>
</dbReference>
<gene>
    <name evidence="2" type="ORF">OIDMADRAFT_37961</name>
</gene>
<evidence type="ECO:0000256" key="1">
    <source>
        <dbReference type="SAM" id="SignalP"/>
    </source>
</evidence>
<organism evidence="2 3">
    <name type="scientific">Oidiodendron maius (strain Zn)</name>
    <dbReference type="NCBI Taxonomy" id="913774"/>
    <lineage>
        <taxon>Eukaryota</taxon>
        <taxon>Fungi</taxon>
        <taxon>Dikarya</taxon>
        <taxon>Ascomycota</taxon>
        <taxon>Pezizomycotina</taxon>
        <taxon>Leotiomycetes</taxon>
        <taxon>Leotiomycetes incertae sedis</taxon>
        <taxon>Myxotrichaceae</taxon>
        <taxon>Oidiodendron</taxon>
    </lineage>
</organism>